<dbReference type="InterPro" id="IPR006311">
    <property type="entry name" value="TAT_signal"/>
</dbReference>
<dbReference type="RefSeq" id="WP_276303304.1">
    <property type="nucleotide sequence ID" value="NZ_CP119992.1"/>
</dbReference>
<evidence type="ECO:0000313" key="2">
    <source>
        <dbReference type="EMBL" id="MFC7317448.1"/>
    </source>
</evidence>
<reference evidence="2 3" key="1">
    <citation type="journal article" date="2019" name="Int. J. Syst. Evol. Microbiol.">
        <title>The Global Catalogue of Microorganisms (GCM) 10K type strain sequencing project: providing services to taxonomists for standard genome sequencing and annotation.</title>
        <authorList>
            <consortium name="The Broad Institute Genomics Platform"/>
            <consortium name="The Broad Institute Genome Sequencing Center for Infectious Disease"/>
            <person name="Wu L."/>
            <person name="Ma J."/>
        </authorList>
    </citation>
    <scope>NUCLEOTIDE SEQUENCE [LARGE SCALE GENOMIC DNA]</scope>
    <source>
        <strain evidence="2 3">PSR21</strain>
    </source>
</reference>
<name>A0ABD6AA76_9EURY</name>
<organism evidence="2 3">
    <name type="scientific">Halomarina halobia</name>
    <dbReference type="NCBI Taxonomy" id="3033386"/>
    <lineage>
        <taxon>Archaea</taxon>
        <taxon>Methanobacteriati</taxon>
        <taxon>Methanobacteriota</taxon>
        <taxon>Stenosarchaea group</taxon>
        <taxon>Halobacteria</taxon>
        <taxon>Halobacteriales</taxon>
        <taxon>Natronomonadaceae</taxon>
        <taxon>Halomarina</taxon>
    </lineage>
</organism>
<dbReference type="Proteomes" id="UP001596547">
    <property type="component" value="Unassembled WGS sequence"/>
</dbReference>
<gene>
    <name evidence="2" type="ORF">ACFQPE_11705</name>
</gene>
<dbReference type="PROSITE" id="PS51318">
    <property type="entry name" value="TAT"/>
    <property type="match status" value="1"/>
</dbReference>
<protein>
    <recommendedName>
        <fullName evidence="4">PGF-CTERM sorting domain-containing protein</fullName>
    </recommendedName>
</protein>
<feature type="region of interest" description="Disordered" evidence="1">
    <location>
        <begin position="25"/>
        <end position="51"/>
    </location>
</feature>
<evidence type="ECO:0008006" key="4">
    <source>
        <dbReference type="Google" id="ProtNLM"/>
    </source>
</evidence>
<feature type="compositionally biased region" description="Gly residues" evidence="1">
    <location>
        <begin position="34"/>
        <end position="45"/>
    </location>
</feature>
<dbReference type="AlphaFoldDB" id="A0ABD6AA76"/>
<evidence type="ECO:0000256" key="1">
    <source>
        <dbReference type="SAM" id="MobiDB-lite"/>
    </source>
</evidence>
<evidence type="ECO:0000313" key="3">
    <source>
        <dbReference type="Proteomes" id="UP001596547"/>
    </source>
</evidence>
<sequence>MTDDGTFLSRRALLAGVGATALSAAPAGAQENGSGDGTNGSGYDGGVDDNITTPAILPERPIGENTDYRGVFVHLTSELEDVQVDGIQQCDVTGWDPGNTDVFEVTLINRQGDADRTYASSMYFPREVDLTPGYLFVINNQEPCPNGYLGVEVTEVRAEANRRGFAGSPEAGASGGTSGASGPGFGPVGALGGIAAVGYALARRAGDE</sequence>
<comment type="caution">
    <text evidence="2">The sequence shown here is derived from an EMBL/GenBank/DDBJ whole genome shotgun (WGS) entry which is preliminary data.</text>
</comment>
<proteinExistence type="predicted"/>
<dbReference type="EMBL" id="JBHTBF010000002">
    <property type="protein sequence ID" value="MFC7317448.1"/>
    <property type="molecule type" value="Genomic_DNA"/>
</dbReference>
<dbReference type="GeneID" id="79315882"/>
<keyword evidence="3" id="KW-1185">Reference proteome</keyword>
<accession>A0ABD6AA76</accession>